<protein>
    <recommendedName>
        <fullName evidence="2">LysM domain-containing protein</fullName>
    </recommendedName>
</protein>
<evidence type="ECO:0000259" key="2">
    <source>
        <dbReference type="SMART" id="SM00257"/>
    </source>
</evidence>
<feature type="region of interest" description="Disordered" evidence="1">
    <location>
        <begin position="421"/>
        <end position="475"/>
    </location>
</feature>
<accession>A0A8D5JN89</accession>
<evidence type="ECO:0000313" key="3">
    <source>
        <dbReference type="EMBL" id="BCL59870.1"/>
    </source>
</evidence>
<dbReference type="Pfam" id="PF01476">
    <property type="entry name" value="LysM"/>
    <property type="match status" value="1"/>
</dbReference>
<proteinExistence type="predicted"/>
<dbReference type="EMBL" id="AP024086">
    <property type="protein sequence ID" value="BCL59870.1"/>
    <property type="molecule type" value="Genomic_DNA"/>
</dbReference>
<gene>
    <name evidence="3" type="ORF">DGMP_05630</name>
</gene>
<name>A0A8D5JN89_9BACT</name>
<sequence length="475" mass="54429">MTLGISCPVTGFSGQLFPHYPEIKKNIAFWKKIYSTYSLNDAVIHDSDNLSIIYEVIPLLDSELPGADRVNRLARKQALKHYSHLLRKIAKKKKATTSRERKILALFKGPNKFRIMAKAAENVRIQTGQRERFLQGVIRAGAYMEEMKRIFRSMKLPEELAYIPHVESSFNTRAYSKFGAAGMWQFTRGTGRQYLAINYTIDERLDPIISTRAAARYLKNSYQTLHNWPLAITSYNYGLAGMVRAVVAKENYQKIFSGYDSGHFKFASKNFYSEFLAALEVAEKLEKTSRIRKKRYPATRYLKLKGFIHIDRISSHFHLSHAKIKALNPALRPSVFTGEKLIPKGYPLRLPNTKSIRRAIASLPSTYFKKNQRRSSFHLVRRGDTAGSIARLHGISLEKLVKANNLDRYATIYIKQKLRIPQPGQPPLSEKKSRKKKKRKQALILGQPDTVPLLTAKKKNRPSARRNFITPTNNS</sequence>
<dbReference type="InterPro" id="IPR018392">
    <property type="entry name" value="LysM"/>
</dbReference>
<reference evidence="3" key="1">
    <citation type="submission" date="2020-09" db="EMBL/GenBank/DDBJ databases">
        <title>Desulfogranum mesoprofundum gen. nov., sp. nov., a novel mesophilic, sulfate-reducing chemolithoautotroph isolated from a deep-sea hydrothermal vent chimney in the Suiyo Seamount.</title>
        <authorList>
            <person name="Hashimoto Y."/>
            <person name="Nakagawa S."/>
        </authorList>
    </citation>
    <scope>NUCLEOTIDE SEQUENCE</scope>
    <source>
        <strain evidence="3">KT2</strain>
    </source>
</reference>
<feature type="compositionally biased region" description="Basic residues" evidence="1">
    <location>
        <begin position="432"/>
        <end position="441"/>
    </location>
</feature>
<dbReference type="InterPro" id="IPR008258">
    <property type="entry name" value="Transglycosylase_SLT_dom_1"/>
</dbReference>
<evidence type="ECO:0000256" key="1">
    <source>
        <dbReference type="SAM" id="MobiDB-lite"/>
    </source>
</evidence>
<feature type="domain" description="LysM" evidence="2">
    <location>
        <begin position="377"/>
        <end position="421"/>
    </location>
</feature>
<dbReference type="AlphaFoldDB" id="A0A8D5JN89"/>
<dbReference type="CDD" id="cd16894">
    <property type="entry name" value="MltD-like"/>
    <property type="match status" value="1"/>
</dbReference>
<organism evidence="3 4">
    <name type="scientific">Desulfomarina profundi</name>
    <dbReference type="NCBI Taxonomy" id="2772557"/>
    <lineage>
        <taxon>Bacteria</taxon>
        <taxon>Pseudomonadati</taxon>
        <taxon>Thermodesulfobacteriota</taxon>
        <taxon>Desulfobulbia</taxon>
        <taxon>Desulfobulbales</taxon>
        <taxon>Desulfobulbaceae</taxon>
        <taxon>Desulfomarina</taxon>
    </lineage>
</organism>
<dbReference type="Pfam" id="PF01464">
    <property type="entry name" value="SLT"/>
    <property type="match status" value="1"/>
</dbReference>
<evidence type="ECO:0000313" key="4">
    <source>
        <dbReference type="Proteomes" id="UP000826725"/>
    </source>
</evidence>
<dbReference type="SMART" id="SM00257">
    <property type="entry name" value="LysM"/>
    <property type="match status" value="1"/>
</dbReference>
<dbReference type="Proteomes" id="UP000826725">
    <property type="component" value="Chromosome"/>
</dbReference>
<dbReference type="CDD" id="cd00118">
    <property type="entry name" value="LysM"/>
    <property type="match status" value="1"/>
</dbReference>
<keyword evidence="4" id="KW-1185">Reference proteome</keyword>
<dbReference type="KEGG" id="dbk:DGMP_05630"/>